<dbReference type="AlphaFoldDB" id="A0AAD9QLA0"/>
<feature type="domain" description="Smr" evidence="1">
    <location>
        <begin position="200"/>
        <end position="267"/>
    </location>
</feature>
<sequence>MDEELALELSRKANVQRVKDEDMSVKLNRKKLFGMFPGVDPVALEEVFQANSYALVPSVEAVKASCNLSGQQVPNIVVASGFQKPVINKPEVKRKEDVEDRSWLGPYLDDSSRSDAADGSFQNFEAPTYLDFRAEAFQHHKQRDELFKKAALAFSNKQGDLAQVYAEQGRFHSQKVKEANARAAALILDQTNVGRDEYTIDLHGLHVSEAIEALRNFLSEKSDPNCSPSKRGGKVISVITGRGNNSRGGKARIKPAILEYLKESNYR</sequence>
<dbReference type="SUPFAM" id="SSF160443">
    <property type="entry name" value="SMR domain-like"/>
    <property type="match status" value="1"/>
</dbReference>
<dbReference type="SMART" id="SM01162">
    <property type="entry name" value="DUF1771"/>
    <property type="match status" value="1"/>
</dbReference>
<dbReference type="EMBL" id="JARQWQ010000025">
    <property type="protein sequence ID" value="KAK2563385.1"/>
    <property type="molecule type" value="Genomic_DNA"/>
</dbReference>
<dbReference type="GO" id="GO:0004519">
    <property type="term" value="F:endonuclease activity"/>
    <property type="evidence" value="ECO:0007669"/>
    <property type="project" value="TreeGrafter"/>
</dbReference>
<dbReference type="Pfam" id="PF08590">
    <property type="entry name" value="DUF1771"/>
    <property type="match status" value="1"/>
</dbReference>
<evidence type="ECO:0000313" key="3">
    <source>
        <dbReference type="Proteomes" id="UP001249851"/>
    </source>
</evidence>
<dbReference type="GO" id="GO:0005634">
    <property type="term" value="C:nucleus"/>
    <property type="evidence" value="ECO:0007669"/>
    <property type="project" value="TreeGrafter"/>
</dbReference>
<keyword evidence="3" id="KW-1185">Reference proteome</keyword>
<dbReference type="InterPro" id="IPR052772">
    <property type="entry name" value="Endo/PolyKinase_Domain-Protein"/>
</dbReference>
<organism evidence="2 3">
    <name type="scientific">Acropora cervicornis</name>
    <name type="common">Staghorn coral</name>
    <dbReference type="NCBI Taxonomy" id="6130"/>
    <lineage>
        <taxon>Eukaryota</taxon>
        <taxon>Metazoa</taxon>
        <taxon>Cnidaria</taxon>
        <taxon>Anthozoa</taxon>
        <taxon>Hexacorallia</taxon>
        <taxon>Scleractinia</taxon>
        <taxon>Astrocoeniina</taxon>
        <taxon>Acroporidae</taxon>
        <taxon>Acropora</taxon>
    </lineage>
</organism>
<name>A0AAD9QLA0_ACRCE</name>
<dbReference type="InterPro" id="IPR013899">
    <property type="entry name" value="DUF1771"/>
</dbReference>
<dbReference type="Pfam" id="PF01713">
    <property type="entry name" value="Smr"/>
    <property type="match status" value="1"/>
</dbReference>
<comment type="caution">
    <text evidence="2">The sequence shown here is derived from an EMBL/GenBank/DDBJ whole genome shotgun (WGS) entry which is preliminary data.</text>
</comment>
<reference evidence="2" key="2">
    <citation type="journal article" date="2023" name="Science">
        <title>Genomic signatures of disease resistance in endangered staghorn corals.</title>
        <authorList>
            <person name="Vollmer S.V."/>
            <person name="Selwyn J.D."/>
            <person name="Despard B.A."/>
            <person name="Roesel C.L."/>
        </authorList>
    </citation>
    <scope>NUCLEOTIDE SEQUENCE</scope>
    <source>
        <strain evidence="2">K2</strain>
    </source>
</reference>
<dbReference type="SMART" id="SM00463">
    <property type="entry name" value="SMR"/>
    <property type="match status" value="1"/>
</dbReference>
<dbReference type="InterPro" id="IPR002625">
    <property type="entry name" value="Smr_dom"/>
</dbReference>
<dbReference type="PANTHER" id="PTHR46535">
    <property type="entry name" value="NEDD4-BINDING PROTEIN 2"/>
    <property type="match status" value="1"/>
</dbReference>
<dbReference type="PANTHER" id="PTHR46535:SF1">
    <property type="entry name" value="NEDD4-BINDING PROTEIN 2"/>
    <property type="match status" value="1"/>
</dbReference>
<proteinExistence type="predicted"/>
<accession>A0AAD9QLA0</accession>
<dbReference type="Proteomes" id="UP001249851">
    <property type="component" value="Unassembled WGS sequence"/>
</dbReference>
<protein>
    <submittedName>
        <fullName evidence="2">NEDD4-binding protein 2</fullName>
    </submittedName>
</protein>
<evidence type="ECO:0000259" key="1">
    <source>
        <dbReference type="PROSITE" id="PS50828"/>
    </source>
</evidence>
<evidence type="ECO:0000313" key="2">
    <source>
        <dbReference type="EMBL" id="KAK2563385.1"/>
    </source>
</evidence>
<dbReference type="PROSITE" id="PS50828">
    <property type="entry name" value="SMR"/>
    <property type="match status" value="1"/>
</dbReference>
<dbReference type="InterPro" id="IPR036063">
    <property type="entry name" value="Smr_dom_sf"/>
</dbReference>
<dbReference type="Gene3D" id="3.30.1370.110">
    <property type="match status" value="1"/>
</dbReference>
<gene>
    <name evidence="2" type="ORF">P5673_013081</name>
</gene>
<reference evidence="2" key="1">
    <citation type="journal article" date="2023" name="G3 (Bethesda)">
        <title>Whole genome assembly and annotation of the endangered Caribbean coral Acropora cervicornis.</title>
        <authorList>
            <person name="Selwyn J.D."/>
            <person name="Vollmer S.V."/>
        </authorList>
    </citation>
    <scope>NUCLEOTIDE SEQUENCE</scope>
    <source>
        <strain evidence="2">K2</strain>
    </source>
</reference>